<evidence type="ECO:0000256" key="10">
    <source>
        <dbReference type="PROSITE-ProRule" id="PRU00452"/>
    </source>
</evidence>
<dbReference type="GO" id="GO:0000785">
    <property type="term" value="C:chromatin"/>
    <property type="evidence" value="ECO:0007669"/>
    <property type="project" value="TreeGrafter"/>
</dbReference>
<keyword evidence="4" id="KW-0808">Transferase</keyword>
<dbReference type="InterPro" id="IPR019786">
    <property type="entry name" value="Zinc_finger_PHD-type_CS"/>
</dbReference>
<sequence>MSASTDMETDNDVVVACKQKLLQFRLKELKDVLSQVGLSKQGRKQDLIDRILALLYDEGTPGVFKNNVNGKEGLLEIIEVTHRNMQEVVPNESNTKKHGSSSGSRLRPKEEVDESYQLVRKVRCPCGSDLPYGAPLVQCMDRSCNIFQHISCVIIPERPMETIPPPTQFLCELCRVKRADPFWAAVAHPMSSVKLVPSNIPADGTNPHVSVEKTFKLTRVDRDLLQKKTEYGVQVWCMLLNDTVPFRIQWPQYSDLQVNGNPVKTVSRPAAQQLGANGRDNTAEITSCTMEGVNKISLSFTDARNFCFGVRLVRRRTLEQVFGMIPKETEGEPFEDALARVHRCIGGGITAGNDDSDSDLEVIADSVPVSLRCPVSGSRMKTAGRFRPCAHMGCFDLETLVEINERTKKWQCPICLKNYSLEDIIVDPFFNRILHTMGSCAEEINEIDMKPNGSWRVKKARDAGDLAKWHRPDGSIEEFPTSDIAKEYALECNPLTLDIQNTVVDASLLNQENDEAEYHAMNIITMSSTTTANDKDDDNPSINQAGDAQFDVSNSNEPEVSSGFRLYGRNLENNEQNSGFPATDADIIVLSDSDDDDDDVSLVYPEESVPVISSLKYEGYSADAPTEDLAASSRNCGENLTSGIGHFGASDALPDDYNSATCPRHNNGSLSLETSMDPVPNVVDSRGPQSRTLDHRLPLGNGDASLDLPCPFVSRDELLLVNNSGDEHGNFSNAGGNGHACSSSNVEARHESAHETSLDPHTQFHSDEDPLIQREDGESDSRSPSGSGSDGSVKRKRCDVGPFSFPRQKRSSRQRLHHASSPSTMSEPNDNLL</sequence>
<organism evidence="14 15">
    <name type="scientific">Saponaria officinalis</name>
    <name type="common">Common soapwort</name>
    <name type="synonym">Lychnis saponaria</name>
    <dbReference type="NCBI Taxonomy" id="3572"/>
    <lineage>
        <taxon>Eukaryota</taxon>
        <taxon>Viridiplantae</taxon>
        <taxon>Streptophyta</taxon>
        <taxon>Embryophyta</taxon>
        <taxon>Tracheophyta</taxon>
        <taxon>Spermatophyta</taxon>
        <taxon>Magnoliopsida</taxon>
        <taxon>eudicotyledons</taxon>
        <taxon>Gunneridae</taxon>
        <taxon>Pentapetalae</taxon>
        <taxon>Caryophyllales</taxon>
        <taxon>Caryophyllaceae</taxon>
        <taxon>Caryophylleae</taxon>
        <taxon>Saponaria</taxon>
    </lineage>
</organism>
<evidence type="ECO:0000256" key="4">
    <source>
        <dbReference type="ARBA" id="ARBA00022679"/>
    </source>
</evidence>
<dbReference type="InterPro" id="IPR038654">
    <property type="entry name" value="PINIT_sf"/>
</dbReference>
<feature type="compositionally biased region" description="Basic residues" evidence="11">
    <location>
        <begin position="807"/>
        <end position="818"/>
    </location>
</feature>
<evidence type="ECO:0000256" key="9">
    <source>
        <dbReference type="ARBA" id="ARBA00023242"/>
    </source>
</evidence>
<dbReference type="GO" id="GO:0005634">
    <property type="term" value="C:nucleus"/>
    <property type="evidence" value="ECO:0007669"/>
    <property type="project" value="UniProtKB-SubCell"/>
</dbReference>
<dbReference type="SMART" id="SM00249">
    <property type="entry name" value="PHD"/>
    <property type="match status" value="2"/>
</dbReference>
<evidence type="ECO:0000256" key="2">
    <source>
        <dbReference type="ARBA" id="ARBA00004718"/>
    </source>
</evidence>
<dbReference type="Pfam" id="PF02037">
    <property type="entry name" value="SAP"/>
    <property type="match status" value="1"/>
</dbReference>
<evidence type="ECO:0000256" key="6">
    <source>
        <dbReference type="ARBA" id="ARBA00022771"/>
    </source>
</evidence>
<dbReference type="EMBL" id="JBDFQZ010000003">
    <property type="protein sequence ID" value="KAK9741548.1"/>
    <property type="molecule type" value="Genomic_DNA"/>
</dbReference>
<feature type="domain" description="SAP" evidence="12">
    <location>
        <begin position="21"/>
        <end position="55"/>
    </location>
</feature>
<dbReference type="InterPro" id="IPR001965">
    <property type="entry name" value="Znf_PHD"/>
</dbReference>
<comment type="subcellular location">
    <subcellularLocation>
        <location evidence="1">Nucleus</location>
    </subcellularLocation>
</comment>
<keyword evidence="9" id="KW-0539">Nucleus</keyword>
<evidence type="ECO:0000256" key="1">
    <source>
        <dbReference type="ARBA" id="ARBA00004123"/>
    </source>
</evidence>
<feature type="compositionally biased region" description="Low complexity" evidence="11">
    <location>
        <begin position="782"/>
        <end position="791"/>
    </location>
</feature>
<keyword evidence="5" id="KW-0479">Metal-binding</keyword>
<dbReference type="AlphaFoldDB" id="A0AAW1LZU9"/>
<dbReference type="GO" id="GO:0008270">
    <property type="term" value="F:zinc ion binding"/>
    <property type="evidence" value="ECO:0007669"/>
    <property type="project" value="UniProtKB-KW"/>
</dbReference>
<dbReference type="EMBL" id="JBDFQZ010000003">
    <property type="protein sequence ID" value="KAK9741543.1"/>
    <property type="molecule type" value="Genomic_DNA"/>
</dbReference>
<dbReference type="EMBL" id="JBDFQZ010000003">
    <property type="protein sequence ID" value="KAK9741538.1"/>
    <property type="molecule type" value="Genomic_DNA"/>
</dbReference>
<evidence type="ECO:0000256" key="11">
    <source>
        <dbReference type="SAM" id="MobiDB-lite"/>
    </source>
</evidence>
<dbReference type="InterPro" id="IPR031141">
    <property type="entry name" value="SIZ1/2_SP-RING"/>
</dbReference>
<dbReference type="Proteomes" id="UP001443914">
    <property type="component" value="Unassembled WGS sequence"/>
</dbReference>
<dbReference type="EMBL" id="JBDFQZ010000003">
    <property type="protein sequence ID" value="KAK9741540.1"/>
    <property type="molecule type" value="Genomic_DNA"/>
</dbReference>
<dbReference type="InterPro" id="IPR013083">
    <property type="entry name" value="Znf_RING/FYVE/PHD"/>
</dbReference>
<evidence type="ECO:0000259" key="12">
    <source>
        <dbReference type="PROSITE" id="PS50800"/>
    </source>
</evidence>
<evidence type="ECO:0000256" key="3">
    <source>
        <dbReference type="ARBA" id="ARBA00005383"/>
    </source>
</evidence>
<protein>
    <recommendedName>
        <fullName evidence="16">E3 SUMO-protein ligase SIZ1</fullName>
    </recommendedName>
</protein>
<dbReference type="EMBL" id="JBDFQZ010000003">
    <property type="protein sequence ID" value="KAK9741547.1"/>
    <property type="molecule type" value="Genomic_DNA"/>
</dbReference>
<dbReference type="PANTHER" id="PTHR10782:SF102">
    <property type="entry name" value="E3 SUMO-PROTEIN LIGASE SIZ1"/>
    <property type="match status" value="1"/>
</dbReference>
<dbReference type="EMBL" id="JBDFQZ010000003">
    <property type="protein sequence ID" value="KAK9741544.1"/>
    <property type="molecule type" value="Genomic_DNA"/>
</dbReference>
<dbReference type="Pfam" id="PF02891">
    <property type="entry name" value="zf-MIZ"/>
    <property type="match status" value="1"/>
</dbReference>
<reference evidence="14 15" key="1">
    <citation type="submission" date="2024-03" db="EMBL/GenBank/DDBJ databases">
        <title>WGS assembly of Saponaria officinalis var. Norfolk2.</title>
        <authorList>
            <person name="Jenkins J."/>
            <person name="Shu S."/>
            <person name="Grimwood J."/>
            <person name="Barry K."/>
            <person name="Goodstein D."/>
            <person name="Schmutz J."/>
            <person name="Leebens-Mack J."/>
            <person name="Osbourn A."/>
        </authorList>
    </citation>
    <scope>NUCLEOTIDE SEQUENCE [LARGE SCALE GENOMIC DNA]</scope>
    <source>
        <strain evidence="15">cv. Norfolk2</strain>
        <strain evidence="14">JIC</strain>
        <tissue evidence="14">Leaf</tissue>
    </source>
</reference>
<dbReference type="EMBL" id="JBDFQZ010000003">
    <property type="protein sequence ID" value="KAK9741546.1"/>
    <property type="molecule type" value="Genomic_DNA"/>
</dbReference>
<dbReference type="SMART" id="SM00513">
    <property type="entry name" value="SAP"/>
    <property type="match status" value="1"/>
</dbReference>
<feature type="compositionally biased region" description="Polar residues" evidence="11">
    <location>
        <begin position="662"/>
        <end position="674"/>
    </location>
</feature>
<keyword evidence="15" id="KW-1185">Reference proteome</keyword>
<dbReference type="SUPFAM" id="SSF68906">
    <property type="entry name" value="SAP domain"/>
    <property type="match status" value="1"/>
</dbReference>
<dbReference type="Gene3D" id="2.60.120.780">
    <property type="entry name" value="PINIT domain"/>
    <property type="match status" value="1"/>
</dbReference>
<feature type="compositionally biased region" description="Basic and acidic residues" evidence="11">
    <location>
        <begin position="747"/>
        <end position="781"/>
    </location>
</feature>
<evidence type="ECO:0000256" key="5">
    <source>
        <dbReference type="ARBA" id="ARBA00022723"/>
    </source>
</evidence>
<dbReference type="InterPro" id="IPR011011">
    <property type="entry name" value="Znf_FYVE_PHD"/>
</dbReference>
<dbReference type="GO" id="GO:0016925">
    <property type="term" value="P:protein sumoylation"/>
    <property type="evidence" value="ECO:0007669"/>
    <property type="project" value="TreeGrafter"/>
</dbReference>
<dbReference type="InterPro" id="IPR003034">
    <property type="entry name" value="SAP_dom"/>
</dbReference>
<comment type="caution">
    <text evidence="14">The sequence shown here is derived from an EMBL/GenBank/DDBJ whole genome shotgun (WGS) entry which is preliminary data.</text>
</comment>
<evidence type="ECO:0000313" key="14">
    <source>
        <dbReference type="EMBL" id="KAK9741543.1"/>
    </source>
</evidence>
<dbReference type="EMBL" id="JBDFQZ010000003">
    <property type="protein sequence ID" value="KAK9741539.1"/>
    <property type="molecule type" value="Genomic_DNA"/>
</dbReference>
<dbReference type="PANTHER" id="PTHR10782">
    <property type="entry name" value="ZINC FINGER MIZ DOMAIN-CONTAINING PROTEIN"/>
    <property type="match status" value="1"/>
</dbReference>
<dbReference type="EMBL" id="JBDFQZ010000003">
    <property type="protein sequence ID" value="KAK9741541.1"/>
    <property type="molecule type" value="Genomic_DNA"/>
</dbReference>
<keyword evidence="7" id="KW-0833">Ubl conjugation pathway</keyword>
<dbReference type="Gene3D" id="1.10.720.30">
    <property type="entry name" value="SAP domain"/>
    <property type="match status" value="1"/>
</dbReference>
<feature type="compositionally biased region" description="Polar residues" evidence="11">
    <location>
        <begin position="820"/>
        <end position="833"/>
    </location>
</feature>
<gene>
    <name evidence="14" type="ORF">RND81_03G112700</name>
</gene>
<feature type="region of interest" description="Disordered" evidence="11">
    <location>
        <begin position="87"/>
        <end position="111"/>
    </location>
</feature>
<proteinExistence type="inferred from homology"/>
<dbReference type="CDD" id="cd16792">
    <property type="entry name" value="SP-RING_Siz-like"/>
    <property type="match status" value="1"/>
</dbReference>
<dbReference type="EMBL" id="JBDFQZ010000003">
    <property type="protein sequence ID" value="KAK9741545.1"/>
    <property type="molecule type" value="Genomic_DNA"/>
</dbReference>
<dbReference type="EMBL" id="JBDFQZ010000003">
    <property type="protein sequence ID" value="KAK9741542.1"/>
    <property type="molecule type" value="Genomic_DNA"/>
</dbReference>
<evidence type="ECO:0000313" key="15">
    <source>
        <dbReference type="Proteomes" id="UP001443914"/>
    </source>
</evidence>
<comment type="similarity">
    <text evidence="3">Belongs to the PIAS family.</text>
</comment>
<evidence type="ECO:0000259" key="13">
    <source>
        <dbReference type="PROSITE" id="PS51044"/>
    </source>
</evidence>
<dbReference type="PROSITE" id="PS51044">
    <property type="entry name" value="ZF_SP_RING"/>
    <property type="match status" value="1"/>
</dbReference>
<name>A0AAW1LZU9_SAPOF</name>
<dbReference type="InterPro" id="IPR036361">
    <property type="entry name" value="SAP_dom_sf"/>
</dbReference>
<dbReference type="PROSITE" id="PS01359">
    <property type="entry name" value="ZF_PHD_1"/>
    <property type="match status" value="1"/>
</dbReference>
<evidence type="ECO:0000256" key="7">
    <source>
        <dbReference type="ARBA" id="ARBA00022786"/>
    </source>
</evidence>
<feature type="region of interest" description="Disordered" evidence="11">
    <location>
        <begin position="729"/>
        <end position="833"/>
    </location>
</feature>
<dbReference type="Gene3D" id="3.30.40.10">
    <property type="entry name" value="Zinc/RING finger domain, C3HC4 (zinc finger)"/>
    <property type="match status" value="2"/>
</dbReference>
<feature type="compositionally biased region" description="Polar residues" evidence="11">
    <location>
        <begin position="540"/>
        <end position="559"/>
    </location>
</feature>
<evidence type="ECO:0000256" key="8">
    <source>
        <dbReference type="ARBA" id="ARBA00022833"/>
    </source>
</evidence>
<dbReference type="SUPFAM" id="SSF57903">
    <property type="entry name" value="FYVE/PHD zinc finger"/>
    <property type="match status" value="1"/>
</dbReference>
<feature type="region of interest" description="Disordered" evidence="11">
    <location>
        <begin position="662"/>
        <end position="696"/>
    </location>
</feature>
<dbReference type="GO" id="GO:0061665">
    <property type="term" value="F:SUMO ligase activity"/>
    <property type="evidence" value="ECO:0007669"/>
    <property type="project" value="TreeGrafter"/>
</dbReference>
<dbReference type="InterPro" id="IPR004181">
    <property type="entry name" value="Znf_MIZ"/>
</dbReference>
<keyword evidence="6 10" id="KW-0863">Zinc-finger</keyword>
<dbReference type="PROSITE" id="PS50800">
    <property type="entry name" value="SAP"/>
    <property type="match status" value="1"/>
</dbReference>
<keyword evidence="8" id="KW-0862">Zinc</keyword>
<feature type="region of interest" description="Disordered" evidence="11">
    <location>
        <begin position="530"/>
        <end position="561"/>
    </location>
</feature>
<accession>A0AAW1LZU9</accession>
<feature type="domain" description="SP-RING-type" evidence="13">
    <location>
        <begin position="356"/>
        <end position="439"/>
    </location>
</feature>
<evidence type="ECO:0008006" key="16">
    <source>
        <dbReference type="Google" id="ProtNLM"/>
    </source>
</evidence>
<comment type="pathway">
    <text evidence="2">Protein modification; protein sumoylation.</text>
</comment>
<feature type="compositionally biased region" description="Polar residues" evidence="11">
    <location>
        <begin position="730"/>
        <end position="746"/>
    </location>
</feature>